<protein>
    <submittedName>
        <fullName evidence="2">Hemerythrin HHE cation binding domain containing protein</fullName>
    </submittedName>
</protein>
<dbReference type="RefSeq" id="WP_021788717.1">
    <property type="nucleotide sequence ID" value="NZ_LT671858.1"/>
</dbReference>
<accession>A0A1N5UE61</accession>
<dbReference type="AlphaFoldDB" id="A0A1N5UE61"/>
<reference evidence="2 3" key="1">
    <citation type="submission" date="2016-04" db="EMBL/GenBank/DDBJ databases">
        <authorList>
            <person name="Evans L.H."/>
            <person name="Alamgir A."/>
            <person name="Owens N."/>
            <person name="Weber N.D."/>
            <person name="Virtaneva K."/>
            <person name="Barbian K."/>
            <person name="Babar A."/>
            <person name="Rosenke K."/>
        </authorList>
    </citation>
    <scope>NUCLEOTIDE SEQUENCE [LARGE SCALE GENOMIC DNA]</scope>
    <source>
        <strain evidence="3">S5(T) (JCM 30642 \VKM B-2941)</strain>
    </source>
</reference>
<proteinExistence type="predicted"/>
<dbReference type="EMBL" id="LT671858">
    <property type="protein sequence ID" value="SIM59023.1"/>
    <property type="molecule type" value="Genomic_DNA"/>
</dbReference>
<evidence type="ECO:0000259" key="1">
    <source>
        <dbReference type="Pfam" id="PF01814"/>
    </source>
</evidence>
<evidence type="ECO:0000313" key="2">
    <source>
        <dbReference type="EMBL" id="SIM59023.1"/>
    </source>
</evidence>
<organism evidence="2 3">
    <name type="scientific">Cuniculiplasma divulgatum</name>
    <dbReference type="NCBI Taxonomy" id="1673428"/>
    <lineage>
        <taxon>Archaea</taxon>
        <taxon>Methanobacteriati</taxon>
        <taxon>Thermoplasmatota</taxon>
        <taxon>Thermoplasmata</taxon>
        <taxon>Thermoplasmatales</taxon>
        <taxon>Cuniculiplasmataceae</taxon>
        <taxon>Cuniculiplasma</taxon>
    </lineage>
</organism>
<name>A0A1N5UE61_9ARCH</name>
<evidence type="ECO:0000313" key="3">
    <source>
        <dbReference type="Proteomes" id="UP000195607"/>
    </source>
</evidence>
<gene>
    <name evidence="2" type="ORF">CSP5_0923</name>
</gene>
<dbReference type="Gene3D" id="1.20.120.520">
    <property type="entry name" value="nmb1532 protein domain like"/>
    <property type="match status" value="1"/>
</dbReference>
<dbReference type="InterPro" id="IPR012312">
    <property type="entry name" value="Hemerythrin-like"/>
</dbReference>
<dbReference type="GeneID" id="41588192"/>
<dbReference type="Proteomes" id="UP000195607">
    <property type="component" value="Chromosome I"/>
</dbReference>
<feature type="domain" description="Hemerythrin-like" evidence="1">
    <location>
        <begin position="31"/>
        <end position="119"/>
    </location>
</feature>
<dbReference type="Pfam" id="PF01814">
    <property type="entry name" value="Hemerythrin"/>
    <property type="match status" value="1"/>
</dbReference>
<sequence>MDTGNYSKDVHKQSRLWLKKIMGDLEGGTLDLDLYNDFQTELKDHIFEEETFIFKMFKENGKLKNEILGLETEHAAMWRLTNLINSEIETKRFQKIEKYFDELFRILTQHNEREEQLIYSNLADSIHVAAKRPQDWVCRKLIS</sequence>